<name>A0A914RLT3_PAREQ</name>
<evidence type="ECO:0000256" key="1">
    <source>
        <dbReference type="SAM" id="Coils"/>
    </source>
</evidence>
<feature type="coiled-coil region" evidence="1">
    <location>
        <begin position="53"/>
        <end position="105"/>
    </location>
</feature>
<reference evidence="3" key="1">
    <citation type="submission" date="2022-11" db="UniProtKB">
        <authorList>
            <consortium name="WormBaseParasite"/>
        </authorList>
    </citation>
    <scope>IDENTIFICATION</scope>
</reference>
<dbReference type="WBParaSite" id="PEQ_0000576701-mRNA-1">
    <property type="protein sequence ID" value="PEQ_0000576701-mRNA-1"/>
    <property type="gene ID" value="PEQ_0000576701"/>
</dbReference>
<sequence>MEEGDHVARFENSKDTVQLAIYNSLEPERPPARRRTSWTNLEGKERDRLNDTVAELNGVIREKDSSIKELEKKLEKADAEGNDTRREFELKLSALEAKIMEAQKT</sequence>
<protein>
    <submittedName>
        <fullName evidence="3">Uncharacterized protein</fullName>
    </submittedName>
</protein>
<accession>A0A914RLT3</accession>
<proteinExistence type="predicted"/>
<organism evidence="2 3">
    <name type="scientific">Parascaris equorum</name>
    <name type="common">Equine roundworm</name>
    <dbReference type="NCBI Taxonomy" id="6256"/>
    <lineage>
        <taxon>Eukaryota</taxon>
        <taxon>Metazoa</taxon>
        <taxon>Ecdysozoa</taxon>
        <taxon>Nematoda</taxon>
        <taxon>Chromadorea</taxon>
        <taxon>Rhabditida</taxon>
        <taxon>Spirurina</taxon>
        <taxon>Ascaridomorpha</taxon>
        <taxon>Ascaridoidea</taxon>
        <taxon>Ascarididae</taxon>
        <taxon>Parascaris</taxon>
    </lineage>
</organism>
<dbReference type="AlphaFoldDB" id="A0A914RLT3"/>
<evidence type="ECO:0000313" key="3">
    <source>
        <dbReference type="WBParaSite" id="PEQ_0000576701-mRNA-1"/>
    </source>
</evidence>
<keyword evidence="1" id="KW-0175">Coiled coil</keyword>
<evidence type="ECO:0000313" key="2">
    <source>
        <dbReference type="Proteomes" id="UP000887564"/>
    </source>
</evidence>
<dbReference type="Proteomes" id="UP000887564">
    <property type="component" value="Unplaced"/>
</dbReference>
<keyword evidence="2" id="KW-1185">Reference proteome</keyword>